<dbReference type="EMBL" id="CAFBPV010000024">
    <property type="protein sequence ID" value="CAB5028217.1"/>
    <property type="molecule type" value="Genomic_DNA"/>
</dbReference>
<dbReference type="AlphaFoldDB" id="A0A6J7RHH2"/>
<proteinExistence type="predicted"/>
<protein>
    <submittedName>
        <fullName evidence="3">Unannotated protein</fullName>
    </submittedName>
</protein>
<evidence type="ECO:0000313" key="2">
    <source>
        <dbReference type="EMBL" id="CAB4884822.1"/>
    </source>
</evidence>
<name>A0A6J7RHH2_9ZZZZ</name>
<sequence length="38" mass="4166">MKNSAAPVLAGYGIFYLGIYRAGVDFGVTRSFEFCSKE</sequence>
<accession>A0A6J7RHH2</accession>
<organism evidence="3">
    <name type="scientific">freshwater metagenome</name>
    <dbReference type="NCBI Taxonomy" id="449393"/>
    <lineage>
        <taxon>unclassified sequences</taxon>
        <taxon>metagenomes</taxon>
        <taxon>ecological metagenomes</taxon>
    </lineage>
</organism>
<dbReference type="EMBL" id="CAFAAY010000042">
    <property type="protein sequence ID" value="CAB4815132.1"/>
    <property type="molecule type" value="Genomic_DNA"/>
</dbReference>
<reference evidence="3" key="1">
    <citation type="submission" date="2020-05" db="EMBL/GenBank/DDBJ databases">
        <authorList>
            <person name="Chiriac C."/>
            <person name="Salcher M."/>
            <person name="Ghai R."/>
            <person name="Kavagutti S V."/>
        </authorList>
    </citation>
    <scope>NUCLEOTIDE SEQUENCE</scope>
</reference>
<evidence type="ECO:0000313" key="3">
    <source>
        <dbReference type="EMBL" id="CAB5028217.1"/>
    </source>
</evidence>
<gene>
    <name evidence="1" type="ORF">UFOPK3124_00689</name>
    <name evidence="2" type="ORF">UFOPK3480_00814</name>
    <name evidence="3" type="ORF">UFOPK4165_00413</name>
</gene>
<evidence type="ECO:0000313" key="1">
    <source>
        <dbReference type="EMBL" id="CAB4815132.1"/>
    </source>
</evidence>
<dbReference type="EMBL" id="CAFBLY010000069">
    <property type="protein sequence ID" value="CAB4884822.1"/>
    <property type="molecule type" value="Genomic_DNA"/>
</dbReference>